<dbReference type="Pfam" id="PF01052">
    <property type="entry name" value="FliMN_C"/>
    <property type="match status" value="1"/>
</dbReference>
<dbReference type="InterPro" id="IPR001543">
    <property type="entry name" value="FliN-like_C"/>
</dbReference>
<dbReference type="Gene3D" id="2.30.330.10">
    <property type="entry name" value="SpoA-like"/>
    <property type="match status" value="1"/>
</dbReference>
<dbReference type="AlphaFoldDB" id="A0A1Y0ECN4"/>
<evidence type="ECO:0000256" key="1">
    <source>
        <dbReference type="SAM" id="MobiDB-lite"/>
    </source>
</evidence>
<dbReference type="EMBL" id="CP021431">
    <property type="protein sequence ID" value="ARU01333.1"/>
    <property type="molecule type" value="Genomic_DNA"/>
</dbReference>
<evidence type="ECO:0000313" key="3">
    <source>
        <dbReference type="EMBL" id="ARU01333.1"/>
    </source>
</evidence>
<accession>A0A1Y0ECN4</accession>
<dbReference type="SUPFAM" id="SSF101801">
    <property type="entry name" value="Surface presentation of antigens (SPOA)"/>
    <property type="match status" value="1"/>
</dbReference>
<keyword evidence="3" id="KW-0966">Cell projection</keyword>
<organism evidence="3 4">
    <name type="scientific">Yoonia vestfoldensis</name>
    <dbReference type="NCBI Taxonomy" id="245188"/>
    <lineage>
        <taxon>Bacteria</taxon>
        <taxon>Pseudomonadati</taxon>
        <taxon>Pseudomonadota</taxon>
        <taxon>Alphaproteobacteria</taxon>
        <taxon>Rhodobacterales</taxon>
        <taxon>Paracoccaceae</taxon>
        <taxon>Yoonia</taxon>
    </lineage>
</organism>
<reference evidence="3 4" key="1">
    <citation type="submission" date="2017-05" db="EMBL/GenBank/DDBJ databases">
        <title>Genome Sequence of Loktanella vestfoldensis Strain SMR4r Isolated from a Culture of the Diatom Skeletonema marinoi.</title>
        <authorList>
            <person name="Topel M."/>
            <person name="Pinder M.I.M."/>
            <person name="Johansson O.N."/>
            <person name="Kourtchenko O."/>
            <person name="Godhe A."/>
            <person name="Clarke A.K."/>
        </authorList>
    </citation>
    <scope>NUCLEOTIDE SEQUENCE [LARGE SCALE GENOMIC DNA]</scope>
    <source>
        <strain evidence="3 4">SMR4r</strain>
    </source>
</reference>
<dbReference type="InterPro" id="IPR036429">
    <property type="entry name" value="SpoA-like_sf"/>
</dbReference>
<dbReference type="STRING" id="1122181.GCA_000382265_02426"/>
<dbReference type="KEGG" id="lvs:LOKVESSMR4R_02022"/>
<name>A0A1Y0ECN4_9RHOB</name>
<proteinExistence type="predicted"/>
<dbReference type="Proteomes" id="UP000195273">
    <property type="component" value="Chromosome"/>
</dbReference>
<keyword evidence="4" id="KW-1185">Reference proteome</keyword>
<dbReference type="RefSeq" id="WP_237331759.1">
    <property type="nucleotide sequence ID" value="NZ_CP021431.1"/>
</dbReference>
<sequence>MTDSSHISILRRMAGQAIGTPAVSPLTTSRAVRLALVKAASDAGGLVLRVASTADDVGRLDDLLGGLDPGLMLVGLDRRGALAGFVAVDMQLRAAMVEVQTTGRLLDHPADDRPATGTDKALCDPLLVAFLQALPPAVMTTAYDGWVDDVSVGDRLADSRLAGLLLDDGDYRVLRMNVELGAGDRLGEVMLVLPVQAESDAPDTPAPVLDWGTAFSAVVQDSAAMLTARLHRFKMPLGQAQALQVGQVVALPGCTVNSVRLIAADGSFVAQAKLGQLAGHRAVRIELPPGMDMDELVSGSVALPDMALDMAPDMASDISDDMTGDMTGDMSLQFDESDQPDDHDMAGLLEGA</sequence>
<evidence type="ECO:0000313" key="4">
    <source>
        <dbReference type="Proteomes" id="UP000195273"/>
    </source>
</evidence>
<protein>
    <submittedName>
        <fullName evidence="3">Flagellar motor switch protein FliM</fullName>
    </submittedName>
</protein>
<feature type="domain" description="Flagellar motor switch protein FliN-like C-terminal" evidence="2">
    <location>
        <begin position="220"/>
        <end position="286"/>
    </location>
</feature>
<keyword evidence="3" id="KW-0282">Flagellum</keyword>
<evidence type="ECO:0000259" key="2">
    <source>
        <dbReference type="Pfam" id="PF01052"/>
    </source>
</evidence>
<feature type="region of interest" description="Disordered" evidence="1">
    <location>
        <begin position="326"/>
        <end position="352"/>
    </location>
</feature>
<keyword evidence="3" id="KW-0969">Cilium</keyword>
<gene>
    <name evidence="3" type="ORF">LOKVESSMR4R_02022</name>
</gene>